<keyword evidence="2" id="KW-1185">Reference proteome</keyword>
<accession>A0AAU9JHI4</accession>
<comment type="caution">
    <text evidence="1">The sequence shown here is derived from an EMBL/GenBank/DDBJ whole genome shotgun (WGS) entry which is preliminary data.</text>
</comment>
<evidence type="ECO:0008006" key="3">
    <source>
        <dbReference type="Google" id="ProtNLM"/>
    </source>
</evidence>
<proteinExistence type="predicted"/>
<name>A0AAU9JHI4_9CILI</name>
<gene>
    <name evidence="1" type="ORF">BSTOLATCC_MIC38675</name>
</gene>
<evidence type="ECO:0000313" key="2">
    <source>
        <dbReference type="Proteomes" id="UP001162131"/>
    </source>
</evidence>
<evidence type="ECO:0000313" key="1">
    <source>
        <dbReference type="EMBL" id="CAG9325421.1"/>
    </source>
</evidence>
<dbReference type="AlphaFoldDB" id="A0AAU9JHI4"/>
<protein>
    <recommendedName>
        <fullName evidence="3">CABIT domain-containing protein</fullName>
    </recommendedName>
</protein>
<organism evidence="1 2">
    <name type="scientific">Blepharisma stoltei</name>
    <dbReference type="NCBI Taxonomy" id="1481888"/>
    <lineage>
        <taxon>Eukaryota</taxon>
        <taxon>Sar</taxon>
        <taxon>Alveolata</taxon>
        <taxon>Ciliophora</taxon>
        <taxon>Postciliodesmatophora</taxon>
        <taxon>Heterotrichea</taxon>
        <taxon>Heterotrichida</taxon>
        <taxon>Blepharismidae</taxon>
        <taxon>Blepharisma</taxon>
    </lineage>
</organism>
<sequence>MSEKPFKGFTYGKVKEKSNQPKVQLEFMNLLLEIVSKLPQKISLNIPETIIYGCGNQDPHMIFTNDLGHLISIKASKTSLIHRFFKRCYYMKRNPFPAIIYKYDKGSLMDSCKAMMSAKEGLKLWKTKITAQEPILIQRYIPPCAMYTSKVRVFYAPAKGVVQCKLMRNRVSINGEVLNSVRGTPKSKRFIVLEDENQQSVSNDEKFLVKKSEFLAIDESEIPSNSSINSQLESLKMIIEKANLYGKINVLEILADFIQDCDENWYFINMIGAKTEKLISRISPAFYRENKHSKSISTEAPSKYSLPTKTSSPLIILNSSPPTKTPGVRINQNLSLIAGRRSLMTNPSFANHKRTPESTPIAKKRKSHSFTNLSAEIIKESLLQKSSVSVLKNEIIKDLSFLSKNRSFSCLPSKHRKQATRNTIAKSHKARTLSKSFEALC</sequence>
<reference evidence="1" key="1">
    <citation type="submission" date="2021-09" db="EMBL/GenBank/DDBJ databases">
        <authorList>
            <consortium name="AG Swart"/>
            <person name="Singh M."/>
            <person name="Singh A."/>
            <person name="Seah K."/>
            <person name="Emmerich C."/>
        </authorList>
    </citation>
    <scope>NUCLEOTIDE SEQUENCE</scope>
    <source>
        <strain evidence="1">ATCC30299</strain>
    </source>
</reference>
<dbReference type="Proteomes" id="UP001162131">
    <property type="component" value="Unassembled WGS sequence"/>
</dbReference>
<dbReference type="EMBL" id="CAJZBQ010000038">
    <property type="protein sequence ID" value="CAG9325421.1"/>
    <property type="molecule type" value="Genomic_DNA"/>
</dbReference>